<dbReference type="EMBL" id="JAUFQH010000003">
    <property type="protein sequence ID" value="MDN3618695.1"/>
    <property type="molecule type" value="Genomic_DNA"/>
</dbReference>
<name>A0AAJ1QVG3_9FLAO</name>
<keyword evidence="7" id="KW-0998">Cell outer membrane</keyword>
<evidence type="ECO:0000256" key="7">
    <source>
        <dbReference type="ARBA" id="ARBA00023237"/>
    </source>
</evidence>
<evidence type="ECO:0000256" key="5">
    <source>
        <dbReference type="ARBA" id="ARBA00022729"/>
    </source>
</evidence>
<dbReference type="InterPro" id="IPR005017">
    <property type="entry name" value="OMPP1/FadL/TodX"/>
</dbReference>
<comment type="subcellular location">
    <subcellularLocation>
        <location evidence="1">Cell outer membrane</location>
        <topology evidence="1">Multi-pass membrane protein</topology>
    </subcellularLocation>
</comment>
<comment type="caution">
    <text evidence="8">The sequence shown here is derived from an EMBL/GenBank/DDBJ whole genome shotgun (WGS) entry which is preliminary data.</text>
</comment>
<comment type="similarity">
    <text evidence="2">Belongs to the OmpP1/FadL family.</text>
</comment>
<organism evidence="8 9">
    <name type="scientific">Polaribacter sejongensis</name>
    <dbReference type="NCBI Taxonomy" id="985043"/>
    <lineage>
        <taxon>Bacteria</taxon>
        <taxon>Pseudomonadati</taxon>
        <taxon>Bacteroidota</taxon>
        <taxon>Flavobacteriia</taxon>
        <taxon>Flavobacteriales</taxon>
        <taxon>Flavobacteriaceae</taxon>
    </lineage>
</organism>
<accession>A0AAJ1QVG3</accession>
<evidence type="ECO:0000256" key="4">
    <source>
        <dbReference type="ARBA" id="ARBA00022692"/>
    </source>
</evidence>
<gene>
    <name evidence="8" type="ORF">QWY81_04400</name>
</gene>
<dbReference type="PANTHER" id="PTHR35093">
    <property type="entry name" value="OUTER MEMBRANE PROTEIN NMB0088-RELATED"/>
    <property type="match status" value="1"/>
</dbReference>
<protein>
    <submittedName>
        <fullName evidence="8">Outer membrane protein transport protein</fullName>
    </submittedName>
</protein>
<sequence length="464" mass="51876">MKKIITIAFLFAVTVTTYSQSLRYQDLGILFSKNDDNGSARFTAMSGAFGALGGDVSSMSVNPAGISVFTNSYFTGTINSRNTGIAATYGNAANLNDREKTTTNNKYFNLSHAGAVLVFDSAYRSDWNKFAIGFNYRITNDFENSFSAQGNEAVTRFDTNPRNPGTIYNYTVGQLYDTNYNGETTELNIAFSSVHKNKLHVGLGLNFYDLNFTQQSVLTELNSDKDGNILDVELYQENLTTGTGFSANAGFIYKANQNFRFGLAYQTPTWYTEILQDTNYNQDSDIDIGETAFFPDEVYSFSENNPRQFISYKLKTPSKVTASAAFIFGKDGLISLDYINRNYKNIKLSNGEFIKENDFFENDLRNTHSFNLGTEWRIDRISVRGGYKFEQDPSKSSIASDNLKGYSLGAGYNFGNMKLDFSFSNNNRTGVYNLYSNLNTEPSVNSSELKIDNKTITASISFNL</sequence>
<dbReference type="SUPFAM" id="SSF56935">
    <property type="entry name" value="Porins"/>
    <property type="match status" value="1"/>
</dbReference>
<evidence type="ECO:0000313" key="8">
    <source>
        <dbReference type="EMBL" id="MDN3618695.1"/>
    </source>
</evidence>
<evidence type="ECO:0000256" key="6">
    <source>
        <dbReference type="ARBA" id="ARBA00023136"/>
    </source>
</evidence>
<keyword evidence="6" id="KW-0472">Membrane</keyword>
<keyword evidence="4" id="KW-0812">Transmembrane</keyword>
<evidence type="ECO:0000313" key="9">
    <source>
        <dbReference type="Proteomes" id="UP001228636"/>
    </source>
</evidence>
<dbReference type="PANTHER" id="PTHR35093:SF8">
    <property type="entry name" value="OUTER MEMBRANE PROTEIN NMB0088-RELATED"/>
    <property type="match status" value="1"/>
</dbReference>
<reference evidence="8 9" key="1">
    <citation type="journal article" date="2014" name="Int. J. Syst. Evol. Microbiol.">
        <title>Complete genome sequence of Corynebacterium casei LMG S-19264T (=DSM 44701T), isolated from a smear-ripened cheese.</title>
        <authorList>
            <consortium name="US DOE Joint Genome Institute (JGI-PGF)"/>
            <person name="Walter F."/>
            <person name="Albersmeier A."/>
            <person name="Kalinowski J."/>
            <person name="Ruckert C."/>
        </authorList>
    </citation>
    <scope>NUCLEOTIDE SEQUENCE [LARGE SCALE GENOMIC DNA]</scope>
    <source>
        <strain evidence="8 9">CECT 8670</strain>
    </source>
</reference>
<dbReference type="GO" id="GO:0015483">
    <property type="term" value="F:long-chain fatty acid transporting porin activity"/>
    <property type="evidence" value="ECO:0007669"/>
    <property type="project" value="TreeGrafter"/>
</dbReference>
<keyword evidence="3" id="KW-1134">Transmembrane beta strand</keyword>
<dbReference type="RefSeq" id="WP_261971850.1">
    <property type="nucleotide sequence ID" value="NZ_CP103460.1"/>
</dbReference>
<evidence type="ECO:0000256" key="2">
    <source>
        <dbReference type="ARBA" id="ARBA00008163"/>
    </source>
</evidence>
<dbReference type="Gene3D" id="2.40.160.60">
    <property type="entry name" value="Outer membrane protein transport protein (OMPP1/FadL/TodX)"/>
    <property type="match status" value="1"/>
</dbReference>
<dbReference type="AlphaFoldDB" id="A0AAJ1QVG3"/>
<keyword evidence="5" id="KW-0732">Signal</keyword>
<evidence type="ECO:0000256" key="1">
    <source>
        <dbReference type="ARBA" id="ARBA00004571"/>
    </source>
</evidence>
<proteinExistence type="inferred from homology"/>
<dbReference type="Proteomes" id="UP001228636">
    <property type="component" value="Unassembled WGS sequence"/>
</dbReference>
<dbReference type="GO" id="GO:0009279">
    <property type="term" value="C:cell outer membrane"/>
    <property type="evidence" value="ECO:0007669"/>
    <property type="project" value="UniProtKB-SubCell"/>
</dbReference>
<evidence type="ECO:0000256" key="3">
    <source>
        <dbReference type="ARBA" id="ARBA00022452"/>
    </source>
</evidence>